<evidence type="ECO:0000313" key="3">
    <source>
        <dbReference type="Proteomes" id="UP001066276"/>
    </source>
</evidence>
<feature type="compositionally biased region" description="Polar residues" evidence="1">
    <location>
        <begin position="134"/>
        <end position="145"/>
    </location>
</feature>
<feature type="compositionally biased region" description="Gly residues" evidence="1">
    <location>
        <begin position="109"/>
        <end position="120"/>
    </location>
</feature>
<proteinExistence type="predicted"/>
<feature type="compositionally biased region" description="Basic and acidic residues" evidence="1">
    <location>
        <begin position="9"/>
        <end position="22"/>
    </location>
</feature>
<comment type="caution">
    <text evidence="2">The sequence shown here is derived from an EMBL/GenBank/DDBJ whole genome shotgun (WGS) entry which is preliminary data.</text>
</comment>
<name>A0AAV7UEW0_PLEWA</name>
<feature type="region of interest" description="Disordered" evidence="1">
    <location>
        <begin position="1"/>
        <end position="76"/>
    </location>
</feature>
<reference evidence="2" key="1">
    <citation type="journal article" date="2022" name="bioRxiv">
        <title>Sequencing and chromosome-scale assembly of the giantPleurodeles waltlgenome.</title>
        <authorList>
            <person name="Brown T."/>
            <person name="Elewa A."/>
            <person name="Iarovenko S."/>
            <person name="Subramanian E."/>
            <person name="Araus A.J."/>
            <person name="Petzold A."/>
            <person name="Susuki M."/>
            <person name="Suzuki K.-i.T."/>
            <person name="Hayashi T."/>
            <person name="Toyoda A."/>
            <person name="Oliveira C."/>
            <person name="Osipova E."/>
            <person name="Leigh N.D."/>
            <person name="Simon A."/>
            <person name="Yun M.H."/>
        </authorList>
    </citation>
    <scope>NUCLEOTIDE SEQUENCE</scope>
    <source>
        <strain evidence="2">20211129_DDA</strain>
        <tissue evidence="2">Liver</tissue>
    </source>
</reference>
<organism evidence="2 3">
    <name type="scientific">Pleurodeles waltl</name>
    <name type="common">Iberian ribbed newt</name>
    <dbReference type="NCBI Taxonomy" id="8319"/>
    <lineage>
        <taxon>Eukaryota</taxon>
        <taxon>Metazoa</taxon>
        <taxon>Chordata</taxon>
        <taxon>Craniata</taxon>
        <taxon>Vertebrata</taxon>
        <taxon>Euteleostomi</taxon>
        <taxon>Amphibia</taxon>
        <taxon>Batrachia</taxon>
        <taxon>Caudata</taxon>
        <taxon>Salamandroidea</taxon>
        <taxon>Salamandridae</taxon>
        <taxon>Pleurodelinae</taxon>
        <taxon>Pleurodeles</taxon>
    </lineage>
</organism>
<feature type="compositionally biased region" description="Basic and acidic residues" evidence="1">
    <location>
        <begin position="51"/>
        <end position="68"/>
    </location>
</feature>
<evidence type="ECO:0000256" key="1">
    <source>
        <dbReference type="SAM" id="MobiDB-lite"/>
    </source>
</evidence>
<keyword evidence="3" id="KW-1185">Reference proteome</keyword>
<dbReference type="EMBL" id="JANPWB010000005">
    <property type="protein sequence ID" value="KAJ1187597.1"/>
    <property type="molecule type" value="Genomic_DNA"/>
</dbReference>
<protein>
    <submittedName>
        <fullName evidence="2">Uncharacterized protein</fullName>
    </submittedName>
</protein>
<sequence length="145" mass="16268">MNPDFRIPGGEKSENGLRRAKEEDDGDAEDPKRTADGGTEESEGRPGNPDVPRKAADPVKERSREETRRNRHVPRGAWLSKVQSFFKEQRFETLKCWNRGVDGRDGEEGLGGEQLGVGREGMGEDRERDIRDQTAVNPSNTFLNS</sequence>
<dbReference type="Proteomes" id="UP001066276">
    <property type="component" value="Chromosome 3_1"/>
</dbReference>
<evidence type="ECO:0000313" key="2">
    <source>
        <dbReference type="EMBL" id="KAJ1187597.1"/>
    </source>
</evidence>
<dbReference type="AlphaFoldDB" id="A0AAV7UEW0"/>
<feature type="region of interest" description="Disordered" evidence="1">
    <location>
        <begin position="99"/>
        <end position="145"/>
    </location>
</feature>
<gene>
    <name evidence="2" type="ORF">NDU88_004372</name>
</gene>
<accession>A0AAV7UEW0</accession>
<feature type="compositionally biased region" description="Basic and acidic residues" evidence="1">
    <location>
        <begin position="121"/>
        <end position="132"/>
    </location>
</feature>